<dbReference type="Proteomes" id="UP000254174">
    <property type="component" value="Unassembled WGS sequence"/>
</dbReference>
<reference evidence="1 2" key="1">
    <citation type="submission" date="2018-06" db="EMBL/GenBank/DDBJ databases">
        <authorList>
            <consortium name="Pathogen Informatics"/>
            <person name="Doyle S."/>
        </authorList>
    </citation>
    <scope>NUCLEOTIDE SEQUENCE [LARGE SCALE GENOMIC DNA]</scope>
    <source>
        <strain evidence="1 2">NCTC7922</strain>
    </source>
</reference>
<gene>
    <name evidence="1" type="primary">malY_2</name>
    <name evidence="1" type="ORF">NCTC7922_02259</name>
</gene>
<dbReference type="AlphaFoldDB" id="A0A377D420"/>
<organism evidence="1 2">
    <name type="scientific">Escherichia coli</name>
    <dbReference type="NCBI Taxonomy" id="562"/>
    <lineage>
        <taxon>Bacteria</taxon>
        <taxon>Pseudomonadati</taxon>
        <taxon>Pseudomonadota</taxon>
        <taxon>Gammaproteobacteria</taxon>
        <taxon>Enterobacterales</taxon>
        <taxon>Enterobacteriaceae</taxon>
        <taxon>Escherichia</taxon>
    </lineage>
</organism>
<evidence type="ECO:0000313" key="2">
    <source>
        <dbReference type="Proteomes" id="UP000254174"/>
    </source>
</evidence>
<evidence type="ECO:0000313" key="1">
    <source>
        <dbReference type="EMBL" id="STM15855.1"/>
    </source>
</evidence>
<protein>
    <submittedName>
        <fullName evidence="1">Protein MalY [includes: cystathionine beta-lyase maltose regulon modulator]</fullName>
        <ecNumber evidence="1">4.4.1.8</ecNumber>
    </submittedName>
</protein>
<dbReference type="GO" id="GO:0016829">
    <property type="term" value="F:lyase activity"/>
    <property type="evidence" value="ECO:0007669"/>
    <property type="project" value="UniProtKB-KW"/>
</dbReference>
<proteinExistence type="predicted"/>
<dbReference type="EMBL" id="UGFC01000006">
    <property type="protein sequence ID" value="STM15855.1"/>
    <property type="molecule type" value="Genomic_DNA"/>
</dbReference>
<sequence length="42" mass="4975">MSFSRLLPHWFSTQHYTAIDTQSVVYGPSVIYMVSELIRQWV</sequence>
<name>A0A377D420_ECOLX</name>
<keyword evidence="1" id="KW-0456">Lyase</keyword>
<dbReference type="EC" id="4.4.1.8" evidence="1"/>
<accession>A0A377D420</accession>